<gene>
    <name evidence="8 10" type="primary">lipA</name>
    <name evidence="10" type="ORF">E7027_03735</name>
</gene>
<dbReference type="PANTHER" id="PTHR10949">
    <property type="entry name" value="LIPOYL SYNTHASE"/>
    <property type="match status" value="1"/>
</dbReference>
<feature type="binding site" evidence="8">
    <location>
        <position position="45"/>
    </location>
    <ligand>
        <name>[4Fe-4S] cluster</name>
        <dbReference type="ChEBI" id="CHEBI:49883"/>
        <label>1</label>
    </ligand>
</feature>
<feature type="binding site" evidence="8">
    <location>
        <position position="279"/>
    </location>
    <ligand>
        <name>[4Fe-4S] cluster</name>
        <dbReference type="ChEBI" id="CHEBI:49883"/>
        <label>1</label>
    </ligand>
</feature>
<comment type="catalytic activity">
    <reaction evidence="7 8">
        <text>[[Fe-S] cluster scaffold protein carrying a second [4Fe-4S](2+) cluster] + N(6)-octanoyl-L-lysyl-[protein] + 2 oxidized [2Fe-2S]-[ferredoxin] + 2 S-adenosyl-L-methionine + 4 H(+) = [[Fe-S] cluster scaffold protein] + N(6)-[(R)-dihydrolipoyl]-L-lysyl-[protein] + 4 Fe(3+) + 2 hydrogen sulfide + 2 5'-deoxyadenosine + 2 L-methionine + 2 reduced [2Fe-2S]-[ferredoxin]</text>
        <dbReference type="Rhea" id="RHEA:16585"/>
        <dbReference type="Rhea" id="RHEA-COMP:9928"/>
        <dbReference type="Rhea" id="RHEA-COMP:10000"/>
        <dbReference type="Rhea" id="RHEA-COMP:10001"/>
        <dbReference type="Rhea" id="RHEA-COMP:10475"/>
        <dbReference type="Rhea" id="RHEA-COMP:14568"/>
        <dbReference type="Rhea" id="RHEA-COMP:14569"/>
        <dbReference type="ChEBI" id="CHEBI:15378"/>
        <dbReference type="ChEBI" id="CHEBI:17319"/>
        <dbReference type="ChEBI" id="CHEBI:29034"/>
        <dbReference type="ChEBI" id="CHEBI:29919"/>
        <dbReference type="ChEBI" id="CHEBI:33722"/>
        <dbReference type="ChEBI" id="CHEBI:33737"/>
        <dbReference type="ChEBI" id="CHEBI:33738"/>
        <dbReference type="ChEBI" id="CHEBI:57844"/>
        <dbReference type="ChEBI" id="CHEBI:59789"/>
        <dbReference type="ChEBI" id="CHEBI:78809"/>
        <dbReference type="ChEBI" id="CHEBI:83100"/>
        <dbReference type="EC" id="2.8.1.8"/>
    </reaction>
</comment>
<dbReference type="Proteomes" id="UP000725649">
    <property type="component" value="Unassembled WGS sequence"/>
</dbReference>
<accession>A0A928HIN3</accession>
<dbReference type="PANTHER" id="PTHR10949:SF0">
    <property type="entry name" value="LIPOYL SYNTHASE, MITOCHONDRIAL"/>
    <property type="match status" value="1"/>
</dbReference>
<evidence type="ECO:0000256" key="7">
    <source>
        <dbReference type="ARBA" id="ARBA00047326"/>
    </source>
</evidence>
<protein>
    <recommendedName>
        <fullName evidence="8">Lipoyl synthase</fullName>
        <ecNumber evidence="8">2.8.1.8</ecNumber>
    </recommendedName>
    <alternativeName>
        <fullName evidence="8">Lip-syn</fullName>
        <shortName evidence="8">LS</shortName>
    </alternativeName>
    <alternativeName>
        <fullName evidence="8">Lipoate synthase</fullName>
    </alternativeName>
    <alternativeName>
        <fullName evidence="8">Lipoic acid synthase</fullName>
    </alternativeName>
    <alternativeName>
        <fullName evidence="8">Sulfur insertion protein LipA</fullName>
    </alternativeName>
</protein>
<keyword evidence="3 8" id="KW-0949">S-adenosyl-L-methionine</keyword>
<keyword evidence="1 8" id="KW-0004">4Fe-4S</keyword>
<feature type="binding site" evidence="8">
    <location>
        <position position="70"/>
    </location>
    <ligand>
        <name>[4Fe-4S] cluster</name>
        <dbReference type="ChEBI" id="CHEBI:49883"/>
        <label>2</label>
        <note>4Fe-4S-S-AdoMet</note>
    </ligand>
</feature>
<keyword evidence="6 8" id="KW-0411">Iron-sulfur</keyword>
<dbReference type="CDD" id="cd01335">
    <property type="entry name" value="Radical_SAM"/>
    <property type="match status" value="1"/>
</dbReference>
<dbReference type="EMBL" id="SUVG01000004">
    <property type="protein sequence ID" value="MBE6421225.1"/>
    <property type="molecule type" value="Genomic_DNA"/>
</dbReference>
<dbReference type="PIRSF" id="PIRSF005963">
    <property type="entry name" value="Lipoyl_synth"/>
    <property type="match status" value="1"/>
</dbReference>
<evidence type="ECO:0000256" key="4">
    <source>
        <dbReference type="ARBA" id="ARBA00022723"/>
    </source>
</evidence>
<evidence type="ECO:0000256" key="6">
    <source>
        <dbReference type="ARBA" id="ARBA00023014"/>
    </source>
</evidence>
<dbReference type="PROSITE" id="PS51918">
    <property type="entry name" value="RADICAL_SAM"/>
    <property type="match status" value="1"/>
</dbReference>
<dbReference type="HAMAP" id="MF_00206">
    <property type="entry name" value="Lipoyl_synth"/>
    <property type="match status" value="1"/>
</dbReference>
<evidence type="ECO:0000313" key="10">
    <source>
        <dbReference type="EMBL" id="MBE6421225.1"/>
    </source>
</evidence>
<dbReference type="SUPFAM" id="SSF102114">
    <property type="entry name" value="Radical SAM enzymes"/>
    <property type="match status" value="1"/>
</dbReference>
<organism evidence="10 11">
    <name type="scientific">Candidatus Avelusimicrobium gallicola</name>
    <dbReference type="NCBI Taxonomy" id="2562704"/>
    <lineage>
        <taxon>Bacteria</taxon>
        <taxon>Pseudomonadati</taxon>
        <taxon>Elusimicrobiota</taxon>
        <taxon>Elusimicrobia</taxon>
        <taxon>Elusimicrobiales</taxon>
        <taxon>Elusimicrobiaceae</taxon>
        <taxon>Candidatus Avelusimicrobium</taxon>
    </lineage>
</organism>
<dbReference type="NCBIfam" id="NF004019">
    <property type="entry name" value="PRK05481.1"/>
    <property type="match status" value="1"/>
</dbReference>
<comment type="pathway">
    <text evidence="8">Protein modification; protein lipoylation via endogenous pathway; protein N(6)-(lipoyl)lysine from octanoyl-[acyl-carrier-protein]: step 2/2.</text>
</comment>
<dbReference type="InterPro" id="IPR013785">
    <property type="entry name" value="Aldolase_TIM"/>
</dbReference>
<feature type="domain" description="Radical SAM core" evidence="9">
    <location>
        <begin position="52"/>
        <end position="268"/>
    </location>
</feature>
<dbReference type="NCBIfam" id="TIGR00510">
    <property type="entry name" value="lipA"/>
    <property type="match status" value="1"/>
</dbReference>
<dbReference type="InterPro" id="IPR058240">
    <property type="entry name" value="rSAM_sf"/>
</dbReference>
<dbReference type="Gene3D" id="3.20.20.70">
    <property type="entry name" value="Aldolase class I"/>
    <property type="match status" value="1"/>
</dbReference>
<comment type="cofactor">
    <cofactor evidence="8">
        <name>[4Fe-4S] cluster</name>
        <dbReference type="ChEBI" id="CHEBI:49883"/>
    </cofactor>
    <text evidence="8">Binds 2 [4Fe-4S] clusters per subunit. One cluster is coordinated with 3 cysteines and an exchangeable S-adenosyl-L-methionine.</text>
</comment>
<evidence type="ECO:0000256" key="2">
    <source>
        <dbReference type="ARBA" id="ARBA00022679"/>
    </source>
</evidence>
<comment type="subcellular location">
    <subcellularLocation>
        <location evidence="8">Cytoplasm</location>
    </subcellularLocation>
</comment>
<feature type="binding site" evidence="8">
    <location>
        <position position="51"/>
    </location>
    <ligand>
        <name>[4Fe-4S] cluster</name>
        <dbReference type="ChEBI" id="CHEBI:49883"/>
        <label>1</label>
    </ligand>
</feature>
<keyword evidence="2 8" id="KW-0808">Transferase</keyword>
<dbReference type="SFLD" id="SFLDG01058">
    <property type="entry name" value="lipoyl_synthase_like"/>
    <property type="match status" value="1"/>
</dbReference>
<proteinExistence type="inferred from homology"/>
<dbReference type="GO" id="GO:0051539">
    <property type="term" value="F:4 iron, 4 sulfur cluster binding"/>
    <property type="evidence" value="ECO:0007669"/>
    <property type="project" value="UniProtKB-UniRule"/>
</dbReference>
<dbReference type="InterPro" id="IPR007197">
    <property type="entry name" value="rSAM"/>
</dbReference>
<dbReference type="SFLD" id="SFLDS00029">
    <property type="entry name" value="Radical_SAM"/>
    <property type="match status" value="1"/>
</dbReference>
<dbReference type="NCBIfam" id="NF009544">
    <property type="entry name" value="PRK12928.1"/>
    <property type="match status" value="1"/>
</dbReference>
<keyword evidence="8" id="KW-0963">Cytoplasm</keyword>
<dbReference type="AlphaFoldDB" id="A0A928HIN3"/>
<evidence type="ECO:0000256" key="1">
    <source>
        <dbReference type="ARBA" id="ARBA00022485"/>
    </source>
</evidence>
<dbReference type="EC" id="2.8.1.8" evidence="8"/>
<feature type="binding site" evidence="8">
    <location>
        <position position="73"/>
    </location>
    <ligand>
        <name>[4Fe-4S] cluster</name>
        <dbReference type="ChEBI" id="CHEBI:49883"/>
        <label>2</label>
        <note>4Fe-4S-S-AdoMet</note>
    </ligand>
</feature>
<name>A0A928HIN3_9BACT</name>
<keyword evidence="4 8" id="KW-0479">Metal-binding</keyword>
<dbReference type="Pfam" id="PF04055">
    <property type="entry name" value="Radical_SAM"/>
    <property type="match status" value="1"/>
</dbReference>
<comment type="function">
    <text evidence="8">Catalyzes the radical-mediated insertion of two sulfur atoms into the C-6 and C-8 positions of the octanoyl moiety bound to the lipoyl domains of lipoate-dependent enzymes, thereby converting the octanoylated domains into lipoylated derivatives.</text>
</comment>
<feature type="binding site" evidence="8">
    <location>
        <position position="66"/>
    </location>
    <ligand>
        <name>[4Fe-4S] cluster</name>
        <dbReference type="ChEBI" id="CHEBI:49883"/>
        <label>2</label>
        <note>4Fe-4S-S-AdoMet</note>
    </ligand>
</feature>
<comment type="similarity">
    <text evidence="8">Belongs to the radical SAM superfamily. Lipoyl synthase family.</text>
</comment>
<keyword evidence="5 8" id="KW-0408">Iron</keyword>
<reference evidence="10" key="1">
    <citation type="submission" date="2019-04" db="EMBL/GenBank/DDBJ databases">
        <title>Evolution of Biomass-Degrading Anaerobic Consortia Revealed by Metagenomics.</title>
        <authorList>
            <person name="Peng X."/>
        </authorList>
    </citation>
    <scope>NUCLEOTIDE SEQUENCE</scope>
    <source>
        <strain evidence="10">SIG66</strain>
    </source>
</reference>
<dbReference type="GO" id="GO:0005737">
    <property type="term" value="C:cytoplasm"/>
    <property type="evidence" value="ECO:0007669"/>
    <property type="project" value="UniProtKB-SubCell"/>
</dbReference>
<dbReference type="SMART" id="SM00729">
    <property type="entry name" value="Elp3"/>
    <property type="match status" value="1"/>
</dbReference>
<evidence type="ECO:0000259" key="9">
    <source>
        <dbReference type="PROSITE" id="PS51918"/>
    </source>
</evidence>
<evidence type="ECO:0000313" key="11">
    <source>
        <dbReference type="Proteomes" id="UP000725649"/>
    </source>
</evidence>
<dbReference type="InterPro" id="IPR006638">
    <property type="entry name" value="Elp3/MiaA/NifB-like_rSAM"/>
</dbReference>
<evidence type="ECO:0000256" key="8">
    <source>
        <dbReference type="HAMAP-Rule" id="MF_00206"/>
    </source>
</evidence>
<feature type="binding site" evidence="8">
    <location>
        <position position="40"/>
    </location>
    <ligand>
        <name>[4Fe-4S] cluster</name>
        <dbReference type="ChEBI" id="CHEBI:49883"/>
        <label>1</label>
    </ligand>
</feature>
<dbReference type="GO" id="GO:0046872">
    <property type="term" value="F:metal ion binding"/>
    <property type="evidence" value="ECO:0007669"/>
    <property type="project" value="UniProtKB-KW"/>
</dbReference>
<dbReference type="GO" id="GO:0009249">
    <property type="term" value="P:protein lipoylation"/>
    <property type="evidence" value="ECO:0007669"/>
    <property type="project" value="UniProtKB-UniRule"/>
</dbReference>
<evidence type="ECO:0000256" key="5">
    <source>
        <dbReference type="ARBA" id="ARBA00023004"/>
    </source>
</evidence>
<dbReference type="SFLD" id="SFLDF00271">
    <property type="entry name" value="lipoyl_synthase"/>
    <property type="match status" value="1"/>
</dbReference>
<comment type="caution">
    <text evidence="10">The sequence shown here is derived from an EMBL/GenBank/DDBJ whole genome shotgun (WGS) entry which is preliminary data.</text>
</comment>
<evidence type="ECO:0000256" key="3">
    <source>
        <dbReference type="ARBA" id="ARBA00022691"/>
    </source>
</evidence>
<dbReference type="InterPro" id="IPR003698">
    <property type="entry name" value="Lipoyl_synth"/>
</dbReference>
<sequence>MLPIPQWLKDLVGRNKAAFHSSAAQAAQRSLDHNCLHTVCHSAKCPNRGECFNCGDATFMVLGDICTRGCRFCAVTKGKPLAPDTNEPERVAQAVKAWKIEYAVLTMPTRDDLQDGGAAHFAQVIKAIHTLTPKVQVEPLISDLKGNTDALKTVLEAHPAVLAHNVETVQELYPSVRVGAEYKRTLTLLENSKKIAPEIFTKTGFMVGLGETEEQIKTLMQDLRNAGVDLITIGQYLAPSAGHYPVVRYPEPQEYSAWEKQALSMGFKGAACGPLVRSSYRAGALYRQALLSNIKK</sequence>
<dbReference type="GO" id="GO:0016992">
    <property type="term" value="F:lipoate synthase activity"/>
    <property type="evidence" value="ECO:0007669"/>
    <property type="project" value="UniProtKB-UniRule"/>
</dbReference>